<evidence type="ECO:0000313" key="3">
    <source>
        <dbReference type="EMBL" id="MBB3998257.1"/>
    </source>
</evidence>
<dbReference type="SUPFAM" id="SSF54637">
    <property type="entry name" value="Thioesterase/thiol ester dehydrase-isomerase"/>
    <property type="match status" value="1"/>
</dbReference>
<evidence type="ECO:0000313" key="4">
    <source>
        <dbReference type="Proteomes" id="UP000542776"/>
    </source>
</evidence>
<dbReference type="Pfam" id="PF03061">
    <property type="entry name" value="4HBT"/>
    <property type="match status" value="1"/>
</dbReference>
<dbReference type="EMBL" id="JACIEK010000004">
    <property type="protein sequence ID" value="MBB3998257.1"/>
    <property type="molecule type" value="Genomic_DNA"/>
</dbReference>
<dbReference type="InterPro" id="IPR003736">
    <property type="entry name" value="PAAI_dom"/>
</dbReference>
<name>A0A7W6EBI7_9HYPH</name>
<accession>A0A7W6EBI7</accession>
<feature type="domain" description="Thioesterase" evidence="2">
    <location>
        <begin position="52"/>
        <end position="127"/>
    </location>
</feature>
<sequence length="144" mass="15182">MNLAMSIDEVAEFLDREFPQAGAAGLGFRLDTLEAGRLTLSLAAEERHLRPGGTVSGPSLFALADVAAYLCILAHLGPLLHVVTTNMSINFLQKPPPGLLRAEASLLKLGRRLAVVEVSIRGAGDDLPSAHAVGTYAIPPETTE</sequence>
<dbReference type="GO" id="GO:0005829">
    <property type="term" value="C:cytosol"/>
    <property type="evidence" value="ECO:0007669"/>
    <property type="project" value="TreeGrafter"/>
</dbReference>
<dbReference type="InterPro" id="IPR006683">
    <property type="entry name" value="Thioestr_dom"/>
</dbReference>
<comment type="caution">
    <text evidence="3">The sequence shown here is derived from an EMBL/GenBank/DDBJ whole genome shotgun (WGS) entry which is preliminary data.</text>
</comment>
<dbReference type="PANTHER" id="PTHR43240">
    <property type="entry name" value="1,4-DIHYDROXY-2-NAPHTHOYL-COA THIOESTERASE 1"/>
    <property type="match status" value="1"/>
</dbReference>
<dbReference type="InterPro" id="IPR029069">
    <property type="entry name" value="HotDog_dom_sf"/>
</dbReference>
<dbReference type="CDD" id="cd03443">
    <property type="entry name" value="PaaI_thioesterase"/>
    <property type="match status" value="1"/>
</dbReference>
<dbReference type="Gene3D" id="3.10.129.10">
    <property type="entry name" value="Hotdog Thioesterase"/>
    <property type="match status" value="1"/>
</dbReference>
<dbReference type="Proteomes" id="UP000542776">
    <property type="component" value="Unassembled WGS sequence"/>
</dbReference>
<reference evidence="3 4" key="1">
    <citation type="submission" date="2020-08" db="EMBL/GenBank/DDBJ databases">
        <title>Genomic Encyclopedia of Type Strains, Phase IV (KMG-IV): sequencing the most valuable type-strain genomes for metagenomic binning, comparative biology and taxonomic classification.</title>
        <authorList>
            <person name="Goeker M."/>
        </authorList>
    </citation>
    <scope>NUCLEOTIDE SEQUENCE [LARGE SCALE GENOMIC DNA]</scope>
    <source>
        <strain evidence="3 4">DSM 102238</strain>
    </source>
</reference>
<protein>
    <submittedName>
        <fullName evidence="3">Uncharacterized protein (TIGR00369 family)</fullName>
    </submittedName>
</protein>
<dbReference type="AlphaFoldDB" id="A0A7W6EBI7"/>
<proteinExistence type="predicted"/>
<gene>
    <name evidence="3" type="ORF">GGR04_002096</name>
</gene>
<keyword evidence="4" id="KW-1185">Reference proteome</keyword>
<organism evidence="3 4">
    <name type="scientific">Aureimonas pseudogalii</name>
    <dbReference type="NCBI Taxonomy" id="1744844"/>
    <lineage>
        <taxon>Bacteria</taxon>
        <taxon>Pseudomonadati</taxon>
        <taxon>Pseudomonadota</taxon>
        <taxon>Alphaproteobacteria</taxon>
        <taxon>Hyphomicrobiales</taxon>
        <taxon>Aurantimonadaceae</taxon>
        <taxon>Aureimonas</taxon>
    </lineage>
</organism>
<dbReference type="NCBIfam" id="TIGR00369">
    <property type="entry name" value="unchar_dom_1"/>
    <property type="match status" value="1"/>
</dbReference>
<evidence type="ECO:0000259" key="2">
    <source>
        <dbReference type="Pfam" id="PF03061"/>
    </source>
</evidence>
<dbReference type="PANTHER" id="PTHR43240:SF10">
    <property type="entry name" value="BLL4964 PROTEIN"/>
    <property type="match status" value="1"/>
</dbReference>
<evidence type="ECO:0000256" key="1">
    <source>
        <dbReference type="ARBA" id="ARBA00022801"/>
    </source>
</evidence>
<dbReference type="GO" id="GO:0061522">
    <property type="term" value="F:1,4-dihydroxy-2-naphthoyl-CoA thioesterase activity"/>
    <property type="evidence" value="ECO:0007669"/>
    <property type="project" value="TreeGrafter"/>
</dbReference>
<keyword evidence="1" id="KW-0378">Hydrolase</keyword>